<dbReference type="Pfam" id="PF00884">
    <property type="entry name" value="Sulfatase"/>
    <property type="match status" value="1"/>
</dbReference>
<dbReference type="Gene3D" id="3.30.1120.10">
    <property type="match status" value="1"/>
</dbReference>
<dbReference type="GO" id="GO:0004065">
    <property type="term" value="F:arylsulfatase activity"/>
    <property type="evidence" value="ECO:0007669"/>
    <property type="project" value="TreeGrafter"/>
</dbReference>
<dbReference type="PANTHER" id="PTHR42693">
    <property type="entry name" value="ARYLSULFATASE FAMILY MEMBER"/>
    <property type="match status" value="1"/>
</dbReference>
<accession>A0A7T3KWF9</accession>
<dbReference type="OrthoDB" id="3164at2157"/>
<dbReference type="Proteomes" id="UP000595001">
    <property type="component" value="Chromosome"/>
</dbReference>
<dbReference type="SUPFAM" id="SSF53649">
    <property type="entry name" value="Alkaline phosphatase-like"/>
    <property type="match status" value="1"/>
</dbReference>
<dbReference type="RefSeq" id="WP_198063122.1">
    <property type="nucleotide sequence ID" value="NZ_CP065856.1"/>
</dbReference>
<keyword evidence="3" id="KW-0378">Hydrolase</keyword>
<dbReference type="InterPro" id="IPR000917">
    <property type="entry name" value="Sulfatase_N"/>
</dbReference>
<dbReference type="AlphaFoldDB" id="A0A7T3KWF9"/>
<dbReference type="Gene3D" id="3.40.720.10">
    <property type="entry name" value="Alkaline Phosphatase, subunit A"/>
    <property type="match status" value="1"/>
</dbReference>
<dbReference type="KEGG" id="hlt:I7X12_06970"/>
<keyword evidence="4" id="KW-1185">Reference proteome</keyword>
<evidence type="ECO:0000259" key="2">
    <source>
        <dbReference type="Pfam" id="PF00884"/>
    </source>
</evidence>
<evidence type="ECO:0000313" key="3">
    <source>
        <dbReference type="EMBL" id="QPV64349.1"/>
    </source>
</evidence>
<name>A0A7T3KWF9_9EURY</name>
<proteinExistence type="inferred from homology"/>
<gene>
    <name evidence="3" type="ORF">I7X12_06970</name>
</gene>
<dbReference type="EMBL" id="CP065856">
    <property type="protein sequence ID" value="QPV64349.1"/>
    <property type="molecule type" value="Genomic_DNA"/>
</dbReference>
<protein>
    <submittedName>
        <fullName evidence="3">Sulfatase-like hydrolase/transferase</fullName>
    </submittedName>
</protein>
<organism evidence="3 4">
    <name type="scientific">Halosimplex litoreum</name>
    <dbReference type="NCBI Taxonomy" id="1198301"/>
    <lineage>
        <taxon>Archaea</taxon>
        <taxon>Methanobacteriati</taxon>
        <taxon>Methanobacteriota</taxon>
        <taxon>Stenosarchaea group</taxon>
        <taxon>Halobacteria</taxon>
        <taxon>Halobacteriales</taxon>
        <taxon>Haloarculaceae</taxon>
        <taxon>Halosimplex</taxon>
    </lineage>
</organism>
<dbReference type="InterPro" id="IPR050738">
    <property type="entry name" value="Sulfatase"/>
</dbReference>
<keyword evidence="3" id="KW-0808">Transferase</keyword>
<evidence type="ECO:0000313" key="4">
    <source>
        <dbReference type="Proteomes" id="UP000595001"/>
    </source>
</evidence>
<dbReference type="GeneID" id="60588221"/>
<dbReference type="InterPro" id="IPR017850">
    <property type="entry name" value="Alkaline_phosphatase_core_sf"/>
</dbReference>
<comment type="similarity">
    <text evidence="1">Belongs to the sulfatase family.</text>
</comment>
<sequence length="438" mass="48948">MTSPGAERRNLVFVTVDSLRADHCGFVDPDSSLTPAIDRVAGDGLSFTQAIAAGPRTPSSVPVLFTGEFVAEDPEWSMGDWRGRQQRIGRHMARFSHLSERLGAMGYETAGITANPWTTRESNFDAGFDRFFEISADSDDISSTQLSDSTLFKLADTGLDALPGDPLGWSDKKEWFSQWPGSFELVTEQLSDLSEPFFLWVFVLDSHQPYITPRRFREEASAWRMYYSILRYWYGESADEAIPDHAREMIGAAYRDAVRSVDAFVDELADAVAPHDPVTVFCADHGEAVGDHGNFGHPQALYDENIRVPMFVHNAGVRGQVDEQVSLRSLPDMLTDLADPTGFDPTAYTDRAVLSKTENDRRRAVRTPSWKLVRDRETATERLYDLHEDSDETEDVSADHGAVVESLSAVLDRHDRTRTEKASIRRVTDDLAAEDATI</sequence>
<dbReference type="GO" id="GO:0016740">
    <property type="term" value="F:transferase activity"/>
    <property type="evidence" value="ECO:0007669"/>
    <property type="project" value="UniProtKB-KW"/>
</dbReference>
<feature type="domain" description="Sulfatase N-terminal" evidence="2">
    <location>
        <begin position="9"/>
        <end position="325"/>
    </location>
</feature>
<reference evidence="3 4" key="1">
    <citation type="submission" date="2020-12" db="EMBL/GenBank/DDBJ databases">
        <title>Halosimplex halophilum sp. nov. and Halosimplex salinum sp. nov., two new members of the genus Halosimplex.</title>
        <authorList>
            <person name="Cui H.L."/>
        </authorList>
    </citation>
    <scope>NUCLEOTIDE SEQUENCE [LARGE SCALE GENOMIC DNA]</scope>
    <source>
        <strain evidence="3 4">YGH94</strain>
    </source>
</reference>
<dbReference type="PANTHER" id="PTHR42693:SF33">
    <property type="entry name" value="ARYLSULFATASE"/>
    <property type="match status" value="1"/>
</dbReference>
<evidence type="ECO:0000256" key="1">
    <source>
        <dbReference type="ARBA" id="ARBA00008779"/>
    </source>
</evidence>